<name>A0A4S2L011_OPIFE</name>
<evidence type="ECO:0000313" key="2">
    <source>
        <dbReference type="EMBL" id="TGZ55760.1"/>
    </source>
</evidence>
<accession>A0A4S2L011</accession>
<organism evidence="2 3">
    <name type="scientific">Opisthorchis felineus</name>
    <dbReference type="NCBI Taxonomy" id="147828"/>
    <lineage>
        <taxon>Eukaryota</taxon>
        <taxon>Metazoa</taxon>
        <taxon>Spiralia</taxon>
        <taxon>Lophotrochozoa</taxon>
        <taxon>Platyhelminthes</taxon>
        <taxon>Trematoda</taxon>
        <taxon>Digenea</taxon>
        <taxon>Opisthorchiida</taxon>
        <taxon>Opisthorchiata</taxon>
        <taxon>Opisthorchiidae</taxon>
        <taxon>Opisthorchis</taxon>
    </lineage>
</organism>
<dbReference type="InterPro" id="IPR008972">
    <property type="entry name" value="Cupredoxin"/>
</dbReference>
<evidence type="ECO:0000256" key="1">
    <source>
        <dbReference type="SAM" id="Phobius"/>
    </source>
</evidence>
<gene>
    <name evidence="2" type="ORF">CRM22_010314</name>
</gene>
<proteinExistence type="predicted"/>
<keyword evidence="1" id="KW-0472">Membrane</keyword>
<comment type="caution">
    <text evidence="2">The sequence shown here is derived from an EMBL/GenBank/DDBJ whole genome shotgun (WGS) entry which is preliminary data.</text>
</comment>
<sequence length="292" mass="33822">MNPRHFEACDWPELKTAQPLLTCSSFRQTSEFILKVSQFSELNYVPNFHRSHPVYFMAGKKLCKEAHMKITVELKSSDKALHNSTPADLPSYKRAGVKKVDKQMHINNRGWEVYGFLLVPGSLALMILICLPTMLCSSCLFWSCKKRFKRYPKQRQSTHNEEDDLDTNEAGSAAACSLCQELANRFDGNHFHSTNNPEPTWSPMRVNCDLLVWRTEQPALSTNENTHNIDIDYRVFQSHCTEPICPASLYTFPQNHHMMEDSQFKPVRLQTHLDSIVPLYRTRSQQRTRVRL</sequence>
<reference evidence="2 3" key="1">
    <citation type="journal article" date="2019" name="BMC Genomics">
        <title>New insights from Opisthorchis felineus genome: update on genomics of the epidemiologically important liver flukes.</title>
        <authorList>
            <person name="Ershov N.I."/>
            <person name="Mordvinov V.A."/>
            <person name="Prokhortchouk E.B."/>
            <person name="Pakharukova M.Y."/>
            <person name="Gunbin K.V."/>
            <person name="Ustyantsev K."/>
            <person name="Genaev M.A."/>
            <person name="Blinov A.G."/>
            <person name="Mazur A."/>
            <person name="Boulygina E."/>
            <person name="Tsygankova S."/>
            <person name="Khrameeva E."/>
            <person name="Chekanov N."/>
            <person name="Fan G."/>
            <person name="Xiao A."/>
            <person name="Zhang H."/>
            <person name="Xu X."/>
            <person name="Yang H."/>
            <person name="Solovyev V."/>
            <person name="Lee S.M."/>
            <person name="Liu X."/>
            <person name="Afonnikov D.A."/>
            <person name="Skryabin K.G."/>
        </authorList>
    </citation>
    <scope>NUCLEOTIDE SEQUENCE [LARGE SCALE GENOMIC DNA]</scope>
    <source>
        <strain evidence="2">AK-0245</strain>
        <tissue evidence="2">Whole organism</tissue>
    </source>
</reference>
<dbReference type="AlphaFoldDB" id="A0A4S2L011"/>
<dbReference type="EMBL" id="SJOL01009794">
    <property type="protein sequence ID" value="TGZ55760.1"/>
    <property type="molecule type" value="Genomic_DNA"/>
</dbReference>
<evidence type="ECO:0000313" key="3">
    <source>
        <dbReference type="Proteomes" id="UP000308267"/>
    </source>
</evidence>
<dbReference type="OrthoDB" id="6231765at2759"/>
<dbReference type="Proteomes" id="UP000308267">
    <property type="component" value="Unassembled WGS sequence"/>
</dbReference>
<keyword evidence="1" id="KW-1133">Transmembrane helix</keyword>
<dbReference type="Gene3D" id="2.60.40.420">
    <property type="entry name" value="Cupredoxins - blue copper proteins"/>
    <property type="match status" value="1"/>
</dbReference>
<feature type="transmembrane region" description="Helical" evidence="1">
    <location>
        <begin position="113"/>
        <end position="143"/>
    </location>
</feature>
<keyword evidence="1" id="KW-0812">Transmembrane</keyword>
<protein>
    <submittedName>
        <fullName evidence="2">Uncharacterized protein</fullName>
    </submittedName>
</protein>
<keyword evidence="3" id="KW-1185">Reference proteome</keyword>